<accession>A0A0P7W6Q1</accession>
<comment type="caution">
    <text evidence="2">The sequence shown here is derived from an EMBL/GenBank/DDBJ whole genome shotgun (WGS) entry which is preliminary data.</text>
</comment>
<dbReference type="AlphaFoldDB" id="A0A0P7W6Q1"/>
<dbReference type="EMBL" id="JARO02019841">
    <property type="protein sequence ID" value="KPP56626.1"/>
    <property type="molecule type" value="Genomic_DNA"/>
</dbReference>
<gene>
    <name evidence="2" type="ORF">Z043_125744</name>
</gene>
<dbReference type="Proteomes" id="UP000034805">
    <property type="component" value="Unassembled WGS sequence"/>
</dbReference>
<proteinExistence type="predicted"/>
<reference evidence="2 3" key="1">
    <citation type="submission" date="2015-08" db="EMBL/GenBank/DDBJ databases">
        <title>The genome of the Asian arowana (Scleropages formosus).</title>
        <authorList>
            <person name="Tan M.H."/>
            <person name="Gan H.M."/>
            <person name="Croft L.J."/>
            <person name="Austin C.M."/>
        </authorList>
    </citation>
    <scope>NUCLEOTIDE SEQUENCE [LARGE SCALE GENOMIC DNA]</scope>
    <source>
        <strain evidence="2">Aro1</strain>
    </source>
</reference>
<protein>
    <submittedName>
        <fullName evidence="2">Uncharacterized protein</fullName>
    </submittedName>
</protein>
<keyword evidence="1" id="KW-0732">Signal</keyword>
<name>A0A0P7W6Q1_SCLFO</name>
<evidence type="ECO:0000313" key="2">
    <source>
        <dbReference type="EMBL" id="KPP56626.1"/>
    </source>
</evidence>
<sequence length="156" mass="17083">MCATLFRRRHLQLILLLLLVSQERTEPPPQSQVHLHDNLHPTGSGVSAKPWQRGEWQADAILDGGSKGFAGKCLRKDVPWRPVSVGAAARNGRWGGTCFGCELFCRMRGVRLFCRAGGRDKTGRDKRASPASGTFTDGVTRQTSRGVLILRNADGS</sequence>
<organism evidence="2 3">
    <name type="scientific">Scleropages formosus</name>
    <name type="common">Asian bonytongue</name>
    <name type="synonym">Osteoglossum formosum</name>
    <dbReference type="NCBI Taxonomy" id="113540"/>
    <lineage>
        <taxon>Eukaryota</taxon>
        <taxon>Metazoa</taxon>
        <taxon>Chordata</taxon>
        <taxon>Craniata</taxon>
        <taxon>Vertebrata</taxon>
        <taxon>Euteleostomi</taxon>
        <taxon>Actinopterygii</taxon>
        <taxon>Neopterygii</taxon>
        <taxon>Teleostei</taxon>
        <taxon>Osteoglossocephala</taxon>
        <taxon>Osteoglossomorpha</taxon>
        <taxon>Osteoglossiformes</taxon>
        <taxon>Osteoglossidae</taxon>
        <taxon>Scleropages</taxon>
    </lineage>
</organism>
<evidence type="ECO:0000313" key="3">
    <source>
        <dbReference type="Proteomes" id="UP000034805"/>
    </source>
</evidence>
<feature type="signal peptide" evidence="1">
    <location>
        <begin position="1"/>
        <end position="25"/>
    </location>
</feature>
<feature type="chain" id="PRO_5006144267" evidence="1">
    <location>
        <begin position="26"/>
        <end position="156"/>
    </location>
</feature>
<evidence type="ECO:0000256" key="1">
    <source>
        <dbReference type="SAM" id="SignalP"/>
    </source>
</evidence>